<evidence type="ECO:0000313" key="3">
    <source>
        <dbReference type="Proteomes" id="UP000240424"/>
    </source>
</evidence>
<protein>
    <recommendedName>
        <fullName evidence="1">Helix-turn-helix domain-containing protein</fullName>
    </recommendedName>
</protein>
<reference evidence="2 3" key="1">
    <citation type="submission" date="2017-01" db="EMBL/GenBank/DDBJ databases">
        <authorList>
            <consortium name="Urmite Genomes"/>
        </authorList>
    </citation>
    <scope>NUCLEOTIDE SEQUENCE [LARGE SCALE GENOMIC DNA]</scope>
    <source>
        <strain evidence="2 3">AB215</strain>
    </source>
</reference>
<evidence type="ECO:0000313" key="2">
    <source>
        <dbReference type="EMBL" id="SPM43622.1"/>
    </source>
</evidence>
<proteinExistence type="predicted"/>
<gene>
    <name evidence="2" type="ORF">MNAB215_5848</name>
</gene>
<sequence>VPVDIIPSNRYARRHLDTPTPVGRRWASTNGVAEYLGVAARTVKNMIADGRLPSYRLGRLVRIDLAEVDAALEASRK</sequence>
<name>A0A2U3PIQ1_9MYCO</name>
<dbReference type="InterPro" id="IPR041657">
    <property type="entry name" value="HTH_17"/>
</dbReference>
<keyword evidence="3" id="KW-1185">Reference proteome</keyword>
<dbReference type="NCBIfam" id="TIGR01764">
    <property type="entry name" value="excise"/>
    <property type="match status" value="1"/>
</dbReference>
<dbReference type="Proteomes" id="UP000240424">
    <property type="component" value="Unassembled WGS sequence"/>
</dbReference>
<feature type="non-terminal residue" evidence="2">
    <location>
        <position position="1"/>
    </location>
</feature>
<organism evidence="2 3">
    <name type="scientific">Mycobacterium numidiamassiliense</name>
    <dbReference type="NCBI Taxonomy" id="1841861"/>
    <lineage>
        <taxon>Bacteria</taxon>
        <taxon>Bacillati</taxon>
        <taxon>Actinomycetota</taxon>
        <taxon>Actinomycetes</taxon>
        <taxon>Mycobacteriales</taxon>
        <taxon>Mycobacteriaceae</taxon>
        <taxon>Mycobacterium</taxon>
    </lineage>
</organism>
<feature type="domain" description="Helix-turn-helix" evidence="1">
    <location>
        <begin position="32"/>
        <end position="74"/>
    </location>
</feature>
<dbReference type="InterPro" id="IPR009061">
    <property type="entry name" value="DNA-bd_dom_put_sf"/>
</dbReference>
<dbReference type="STRING" id="1841861.GCA_900157365_04167"/>
<dbReference type="AlphaFoldDB" id="A0A2U3PIQ1"/>
<dbReference type="EMBL" id="FUEZ01000004">
    <property type="protein sequence ID" value="SPM43622.1"/>
    <property type="molecule type" value="Genomic_DNA"/>
</dbReference>
<dbReference type="SUPFAM" id="SSF46955">
    <property type="entry name" value="Putative DNA-binding domain"/>
    <property type="match status" value="1"/>
</dbReference>
<dbReference type="InterPro" id="IPR010093">
    <property type="entry name" value="SinI_DNA-bd"/>
</dbReference>
<dbReference type="GO" id="GO:0003677">
    <property type="term" value="F:DNA binding"/>
    <property type="evidence" value="ECO:0007669"/>
    <property type="project" value="InterPro"/>
</dbReference>
<dbReference type="Pfam" id="PF12728">
    <property type="entry name" value="HTH_17"/>
    <property type="match status" value="1"/>
</dbReference>
<accession>A0A2U3PIQ1</accession>
<evidence type="ECO:0000259" key="1">
    <source>
        <dbReference type="Pfam" id="PF12728"/>
    </source>
</evidence>